<dbReference type="PANTHER" id="PTHR46173">
    <property type="entry name" value="CCA TRNA NUCLEOTIDYLTRANSFERASE 1, MITOCHONDRIAL"/>
    <property type="match status" value="1"/>
</dbReference>
<dbReference type="RefSeq" id="WP_046524178.1">
    <property type="nucleotide sequence ID" value="NZ_LAYY01000013.1"/>
</dbReference>
<keyword evidence="7 11" id="KW-0692">RNA repair</keyword>
<proteinExistence type="inferred from homology"/>
<dbReference type="HAMAP" id="MF_01263">
    <property type="entry name" value="CCA_bact_type3"/>
    <property type="match status" value="1"/>
</dbReference>
<evidence type="ECO:0000256" key="1">
    <source>
        <dbReference type="ARBA" id="ARBA00001946"/>
    </source>
</evidence>
<feature type="binding site" evidence="11">
    <location>
        <position position="30"/>
    </location>
    <ligand>
        <name>CTP</name>
        <dbReference type="ChEBI" id="CHEBI:37563"/>
    </ligand>
</feature>
<dbReference type="NCBIfam" id="NF009814">
    <property type="entry name" value="PRK13299.1"/>
    <property type="match status" value="1"/>
</dbReference>
<dbReference type="SUPFAM" id="SSF81301">
    <property type="entry name" value="Nucleotidyltransferase"/>
    <property type="match status" value="1"/>
</dbReference>
<comment type="catalytic activity">
    <reaction evidence="11">
        <text>a tRNA precursor + 2 CTP + ATP = a tRNA with a 3' CCA end + 3 diphosphate</text>
        <dbReference type="Rhea" id="RHEA:14433"/>
        <dbReference type="Rhea" id="RHEA-COMP:10465"/>
        <dbReference type="Rhea" id="RHEA-COMP:10468"/>
        <dbReference type="ChEBI" id="CHEBI:30616"/>
        <dbReference type="ChEBI" id="CHEBI:33019"/>
        <dbReference type="ChEBI" id="CHEBI:37563"/>
        <dbReference type="ChEBI" id="CHEBI:74896"/>
        <dbReference type="ChEBI" id="CHEBI:83071"/>
        <dbReference type="EC" id="2.7.7.72"/>
    </reaction>
</comment>
<dbReference type="PATRIC" id="fig|1408103.3.peg.2891"/>
<dbReference type="GO" id="GO:0004810">
    <property type="term" value="F:CCA tRNA nucleotidyltransferase activity"/>
    <property type="evidence" value="ECO:0007669"/>
    <property type="project" value="UniProtKB-UniRule"/>
</dbReference>
<feature type="binding site" evidence="11">
    <location>
        <position position="30"/>
    </location>
    <ligand>
        <name>ATP</name>
        <dbReference type="ChEBI" id="CHEBI:30616"/>
    </ligand>
</feature>
<comment type="function">
    <text evidence="11">Catalyzes the addition and repair of the essential 3'-terminal CCA sequence in tRNAs without using a nucleic acid template. Adds these three nucleotides in the order of C, C, and A to the tRNA nucleotide-73, using CTP and ATP as substrates and producing inorganic pyrophosphate. tRNA 3'-terminal CCA addition is required both for tRNA processing and repair. Also involved in tRNA surveillance by mediating tandem CCA addition to generate a CCACCA at the 3' terminus of unstable tRNAs. While stable tRNAs receive only 3'-terminal CCA, unstable tRNAs are marked with CCACCA and rapidly degraded.</text>
</comment>
<dbReference type="CDD" id="cd05398">
    <property type="entry name" value="NT_ClassII-CCAase"/>
    <property type="match status" value="1"/>
</dbReference>
<evidence type="ECO:0000259" key="14">
    <source>
        <dbReference type="Pfam" id="PF13735"/>
    </source>
</evidence>
<dbReference type="InterPro" id="IPR032828">
    <property type="entry name" value="PolyA_RNA-bd"/>
</dbReference>
<feature type="binding site" evidence="11">
    <location>
        <position position="154"/>
    </location>
    <ligand>
        <name>ATP</name>
        <dbReference type="ChEBI" id="CHEBI:30616"/>
    </ligand>
</feature>
<dbReference type="GO" id="GO:0001680">
    <property type="term" value="P:tRNA 3'-terminal CCA addition"/>
    <property type="evidence" value="ECO:0007669"/>
    <property type="project" value="UniProtKB-UniRule"/>
</dbReference>
<dbReference type="GO" id="GO:0005524">
    <property type="term" value="F:ATP binding"/>
    <property type="evidence" value="ECO:0007669"/>
    <property type="project" value="UniProtKB-UniRule"/>
</dbReference>
<comment type="cofactor">
    <cofactor evidence="1 11">
        <name>Mg(2+)</name>
        <dbReference type="ChEBI" id="CHEBI:18420"/>
    </cofactor>
</comment>
<dbReference type="GO" id="GO:0000049">
    <property type="term" value="F:tRNA binding"/>
    <property type="evidence" value="ECO:0007669"/>
    <property type="project" value="UniProtKB-UniRule"/>
</dbReference>
<dbReference type="GO" id="GO:0000287">
    <property type="term" value="F:magnesium ion binding"/>
    <property type="evidence" value="ECO:0007669"/>
    <property type="project" value="UniProtKB-UniRule"/>
</dbReference>
<evidence type="ECO:0000256" key="2">
    <source>
        <dbReference type="ARBA" id="ARBA00022679"/>
    </source>
</evidence>
<comment type="similarity">
    <text evidence="11">Belongs to the tRNA nucleotidyltransferase/poly(A) polymerase family. Bacterial CCA-adding enzyme type 3 subfamily.</text>
</comment>
<comment type="catalytic activity">
    <reaction evidence="11">
        <text>a tRNA with a 3' CCA end + 2 CTP + ATP = a tRNA with a 3' CCACCA end + 3 diphosphate</text>
        <dbReference type="Rhea" id="RHEA:76235"/>
        <dbReference type="Rhea" id="RHEA-COMP:10468"/>
        <dbReference type="Rhea" id="RHEA-COMP:18655"/>
        <dbReference type="ChEBI" id="CHEBI:30616"/>
        <dbReference type="ChEBI" id="CHEBI:33019"/>
        <dbReference type="ChEBI" id="CHEBI:37563"/>
        <dbReference type="ChEBI" id="CHEBI:83071"/>
        <dbReference type="ChEBI" id="CHEBI:195187"/>
    </reaction>
</comment>
<name>A0A0M2SU02_9BACI</name>
<gene>
    <name evidence="11" type="primary">cca</name>
    <name evidence="15" type="ORF">WQ57_12850</name>
</gene>
<dbReference type="GO" id="GO:0042245">
    <property type="term" value="P:RNA repair"/>
    <property type="evidence" value="ECO:0007669"/>
    <property type="project" value="UniProtKB-KW"/>
</dbReference>
<evidence type="ECO:0000256" key="3">
    <source>
        <dbReference type="ARBA" id="ARBA00022694"/>
    </source>
</evidence>
<dbReference type="Pfam" id="PF12627">
    <property type="entry name" value="PolyA_pol_RNAbd"/>
    <property type="match status" value="1"/>
</dbReference>
<keyword evidence="5 11" id="KW-0479">Metal-binding</keyword>
<feature type="binding site" evidence="11">
    <location>
        <position position="163"/>
    </location>
    <ligand>
        <name>ATP</name>
        <dbReference type="ChEBI" id="CHEBI:30616"/>
    </ligand>
</feature>
<evidence type="ECO:0000313" key="16">
    <source>
        <dbReference type="Proteomes" id="UP000034166"/>
    </source>
</evidence>
<evidence type="ECO:0000256" key="8">
    <source>
        <dbReference type="ARBA" id="ARBA00022840"/>
    </source>
</evidence>
<sequence>MQQPFLKAVPILEMIEEKGFEAYFVGGSVRDFLLGREIADVDIATSALPGELKTIFPHTADIGIQHGTILVIFNGTPYEITTFRTESGYTDYRRPDTVEFVRSLTEDLQRRDFTMNAIAMDKAGRLIDPFHGQSAISKKEIVTVGPPEERFGEDALRIMRAVRFVGQLGFVIEPGTLAAISKLAPLLDNIAVERKLAEFEKLISGTYRSEALALMGETGISNWLPGLDGQESKLLKLAGCRLGHLSTEEMWVLLTHVLELDVKTAEPFLRKWKLPGKKIRVCLKVLHWLHYRLNNSWTPQMAYLSGKANMLSAEKVYNTLSGSGPAPMEDLEEMFEQLPIKERAELSVAGKDLIEWFGKGPGPWIKDVLNETEEAVVAGRIANKKADIREWLVQCKQNLGKD</sequence>
<feature type="binding site" evidence="11">
    <location>
        <position position="160"/>
    </location>
    <ligand>
        <name>ATP</name>
        <dbReference type="ChEBI" id="CHEBI:30616"/>
    </ligand>
</feature>
<feature type="binding site" evidence="11">
    <location>
        <position position="160"/>
    </location>
    <ligand>
        <name>CTP</name>
        <dbReference type="ChEBI" id="CHEBI:37563"/>
    </ligand>
</feature>
<protein>
    <recommendedName>
        <fullName evidence="11">CCA-adding enzyme</fullName>
        <ecNumber evidence="11">2.7.7.72</ecNumber>
    </recommendedName>
    <alternativeName>
        <fullName evidence="11">CCA tRNA nucleotidyltransferase</fullName>
    </alternativeName>
    <alternativeName>
        <fullName evidence="11">tRNA CCA-pyrophosphorylase</fullName>
    </alternativeName>
    <alternativeName>
        <fullName evidence="11">tRNA adenylyl-/cytidylyl- transferase</fullName>
    </alternativeName>
    <alternativeName>
        <fullName evidence="11">tRNA nucleotidyltransferase</fullName>
    </alternativeName>
    <alternativeName>
        <fullName evidence="11">tRNA-NT</fullName>
    </alternativeName>
</protein>
<evidence type="ECO:0000256" key="7">
    <source>
        <dbReference type="ARBA" id="ARBA00022800"/>
    </source>
</evidence>
<dbReference type="OrthoDB" id="9805698at2"/>
<keyword evidence="16" id="KW-1185">Reference proteome</keyword>
<feature type="binding site" evidence="11">
    <location>
        <position position="111"/>
    </location>
    <ligand>
        <name>ATP</name>
        <dbReference type="ChEBI" id="CHEBI:30616"/>
    </ligand>
</feature>
<organism evidence="15 16">
    <name type="scientific">Mesobacillus campisalis</name>
    <dbReference type="NCBI Taxonomy" id="1408103"/>
    <lineage>
        <taxon>Bacteria</taxon>
        <taxon>Bacillati</taxon>
        <taxon>Bacillota</taxon>
        <taxon>Bacilli</taxon>
        <taxon>Bacillales</taxon>
        <taxon>Bacillaceae</taxon>
        <taxon>Mesobacillus</taxon>
    </lineage>
</organism>
<feature type="binding site" evidence="11">
    <location>
        <position position="111"/>
    </location>
    <ligand>
        <name>CTP</name>
        <dbReference type="ChEBI" id="CHEBI:37563"/>
    </ligand>
</feature>
<dbReference type="EC" id="2.7.7.72" evidence="11"/>
<feature type="binding site" evidence="11">
    <location>
        <position position="157"/>
    </location>
    <ligand>
        <name>ATP</name>
        <dbReference type="ChEBI" id="CHEBI:30616"/>
    </ligand>
</feature>
<keyword evidence="8 11" id="KW-0067">ATP-binding</keyword>
<feature type="binding site" evidence="11">
    <location>
        <position position="40"/>
    </location>
    <ligand>
        <name>Mg(2+)</name>
        <dbReference type="ChEBI" id="CHEBI:18420"/>
    </ligand>
</feature>
<evidence type="ECO:0000256" key="6">
    <source>
        <dbReference type="ARBA" id="ARBA00022741"/>
    </source>
</evidence>
<feature type="domain" description="tRNA nucleotidyltransferase/poly(A) polymerase RNA and SrmB- binding" evidence="13">
    <location>
        <begin position="169"/>
        <end position="228"/>
    </location>
</feature>
<feature type="binding site" evidence="11">
    <location>
        <position position="163"/>
    </location>
    <ligand>
        <name>CTP</name>
        <dbReference type="ChEBI" id="CHEBI:37563"/>
    </ligand>
</feature>
<dbReference type="InterPro" id="IPR032810">
    <property type="entry name" value="CCA-adding_enz_C"/>
</dbReference>
<keyword evidence="3 11" id="KW-0819">tRNA processing</keyword>
<dbReference type="Pfam" id="PF01743">
    <property type="entry name" value="PolyA_pol"/>
    <property type="match status" value="1"/>
</dbReference>
<evidence type="ECO:0000259" key="12">
    <source>
        <dbReference type="Pfam" id="PF01743"/>
    </source>
</evidence>
<comment type="miscellaneous">
    <text evidence="11">A single active site specifically recognizes both ATP and CTP and is responsible for their addition.</text>
</comment>
<feature type="domain" description="Poly A polymerase head" evidence="12">
    <location>
        <begin position="22"/>
        <end position="141"/>
    </location>
</feature>
<keyword evidence="10 11" id="KW-0694">RNA-binding</keyword>
<dbReference type="Gene3D" id="1.10.110.30">
    <property type="match status" value="1"/>
</dbReference>
<dbReference type="Pfam" id="PF13735">
    <property type="entry name" value="tRNA_NucTran2_2"/>
    <property type="match status" value="1"/>
</dbReference>
<keyword evidence="6 11" id="KW-0547">Nucleotide-binding</keyword>
<keyword evidence="2 11" id="KW-0808">Transferase</keyword>
<dbReference type="GO" id="GO:0160016">
    <property type="term" value="F:CCACCA tRNA nucleotidyltransferase activity"/>
    <property type="evidence" value="ECO:0007669"/>
    <property type="project" value="RHEA"/>
</dbReference>
<comment type="caution">
    <text evidence="15">The sequence shown here is derived from an EMBL/GenBank/DDBJ whole genome shotgun (WGS) entry which is preliminary data.</text>
</comment>
<dbReference type="AlphaFoldDB" id="A0A0M2SU02"/>
<dbReference type="Gene3D" id="3.30.460.10">
    <property type="entry name" value="Beta Polymerase, domain 2"/>
    <property type="match status" value="1"/>
</dbReference>
<evidence type="ECO:0000256" key="10">
    <source>
        <dbReference type="ARBA" id="ARBA00022884"/>
    </source>
</evidence>
<dbReference type="InterPro" id="IPR050264">
    <property type="entry name" value="Bact_CCA-adding_enz_type3_sf"/>
</dbReference>
<feature type="binding site" evidence="11">
    <location>
        <position position="157"/>
    </location>
    <ligand>
        <name>CTP</name>
        <dbReference type="ChEBI" id="CHEBI:37563"/>
    </ligand>
</feature>
<feature type="binding site" evidence="11">
    <location>
        <position position="42"/>
    </location>
    <ligand>
        <name>Mg(2+)</name>
        <dbReference type="ChEBI" id="CHEBI:18420"/>
    </ligand>
</feature>
<dbReference type="InterPro" id="IPR002646">
    <property type="entry name" value="PolA_pol_head_dom"/>
</dbReference>
<evidence type="ECO:0000256" key="4">
    <source>
        <dbReference type="ARBA" id="ARBA00022695"/>
    </source>
</evidence>
<feature type="domain" description="CCA-adding enzyme C-terminal" evidence="14">
    <location>
        <begin position="246"/>
        <end position="392"/>
    </location>
</feature>
<evidence type="ECO:0000256" key="11">
    <source>
        <dbReference type="HAMAP-Rule" id="MF_01263"/>
    </source>
</evidence>
<evidence type="ECO:0000313" key="15">
    <source>
        <dbReference type="EMBL" id="KKK37618.1"/>
    </source>
</evidence>
<dbReference type="InterPro" id="IPR023068">
    <property type="entry name" value="CCA-adding_enz_firmicutes"/>
</dbReference>
<evidence type="ECO:0000259" key="13">
    <source>
        <dbReference type="Pfam" id="PF12627"/>
    </source>
</evidence>
<feature type="binding site" evidence="11">
    <location>
        <position position="27"/>
    </location>
    <ligand>
        <name>CTP</name>
        <dbReference type="ChEBI" id="CHEBI:37563"/>
    </ligand>
</feature>
<comment type="subunit">
    <text evidence="11">Homodimer.</text>
</comment>
<dbReference type="Gene3D" id="1.20.58.560">
    <property type="match status" value="1"/>
</dbReference>
<keyword evidence="4 11" id="KW-0548">Nucleotidyltransferase</keyword>
<dbReference type="InterPro" id="IPR043519">
    <property type="entry name" value="NT_sf"/>
</dbReference>
<dbReference type="Gene3D" id="1.10.246.80">
    <property type="match status" value="1"/>
</dbReference>
<dbReference type="EMBL" id="LAYY01000013">
    <property type="protein sequence ID" value="KKK37618.1"/>
    <property type="molecule type" value="Genomic_DNA"/>
</dbReference>
<accession>A0A0M2SU02</accession>
<dbReference type="SUPFAM" id="SSF81891">
    <property type="entry name" value="Poly A polymerase C-terminal region-like"/>
    <property type="match status" value="1"/>
</dbReference>
<reference evidence="15 16" key="1">
    <citation type="submission" date="2015-04" db="EMBL/GenBank/DDBJ databases">
        <title>Taxonomic description and genome sequence of Bacillus campisalis sp. nov., a novel member of the genus Bacillus isolated from solar saltern.</title>
        <authorList>
            <person name="Mathan Kumar R."/>
            <person name="Kaur G."/>
            <person name="Kumar A."/>
            <person name="Singh N.K."/>
            <person name="Kaur N."/>
            <person name="Kumar N."/>
            <person name="Mayilraj S."/>
        </authorList>
    </citation>
    <scope>NUCLEOTIDE SEQUENCE [LARGE SCALE GENOMIC DNA]</scope>
    <source>
        <strain evidence="15 16">SA2-6</strain>
    </source>
</reference>
<evidence type="ECO:0000256" key="5">
    <source>
        <dbReference type="ARBA" id="ARBA00022723"/>
    </source>
</evidence>
<evidence type="ECO:0000256" key="9">
    <source>
        <dbReference type="ARBA" id="ARBA00022842"/>
    </source>
</evidence>
<feature type="binding site" evidence="11">
    <location>
        <position position="154"/>
    </location>
    <ligand>
        <name>CTP</name>
        <dbReference type="ChEBI" id="CHEBI:37563"/>
    </ligand>
</feature>
<feature type="binding site" evidence="11">
    <location>
        <position position="27"/>
    </location>
    <ligand>
        <name>ATP</name>
        <dbReference type="ChEBI" id="CHEBI:30616"/>
    </ligand>
</feature>
<dbReference type="Proteomes" id="UP000034166">
    <property type="component" value="Unassembled WGS sequence"/>
</dbReference>
<keyword evidence="9 11" id="KW-0460">Magnesium</keyword>
<dbReference type="PANTHER" id="PTHR46173:SF1">
    <property type="entry name" value="CCA TRNA NUCLEOTIDYLTRANSFERASE 1, MITOCHONDRIAL"/>
    <property type="match status" value="1"/>
</dbReference>